<keyword evidence="1" id="KW-0812">Transmembrane</keyword>
<dbReference type="Proteomes" id="UP000190787">
    <property type="component" value="Unassembled WGS sequence"/>
</dbReference>
<reference evidence="3 4" key="1">
    <citation type="submission" date="2016-11" db="EMBL/GenBank/DDBJ databases">
        <title>A multilocus sequence analysis scheme for characterization of bacteria in the genus Thioclava.</title>
        <authorList>
            <person name="Liu Y."/>
            <person name="Shao Z."/>
        </authorList>
    </citation>
    <scope>NUCLEOTIDE SEQUENCE [LARGE SCALE GENOMIC DNA]</scope>
    <source>
        <strain evidence="3 4">TAW-CT134</strain>
    </source>
</reference>
<dbReference type="EMBL" id="MPZV01000002">
    <property type="protein sequence ID" value="OOY24616.1"/>
    <property type="molecule type" value="Genomic_DNA"/>
</dbReference>
<name>A0ABX3MZ32_9RHOB</name>
<organism evidence="3 4">
    <name type="scientific">Thioclava sediminum</name>
    <dbReference type="NCBI Taxonomy" id="1915319"/>
    <lineage>
        <taxon>Bacteria</taxon>
        <taxon>Pseudomonadati</taxon>
        <taxon>Pseudomonadota</taxon>
        <taxon>Alphaproteobacteria</taxon>
        <taxon>Rhodobacterales</taxon>
        <taxon>Paracoccaceae</taxon>
        <taxon>Thioclava</taxon>
    </lineage>
</organism>
<gene>
    <name evidence="3" type="ORF">BMI91_11395</name>
</gene>
<evidence type="ECO:0000313" key="4">
    <source>
        <dbReference type="Proteomes" id="UP000190787"/>
    </source>
</evidence>
<evidence type="ECO:0000256" key="1">
    <source>
        <dbReference type="SAM" id="Phobius"/>
    </source>
</evidence>
<keyword evidence="1" id="KW-0472">Membrane</keyword>
<evidence type="ECO:0000313" key="3">
    <source>
        <dbReference type="EMBL" id="OOY24616.1"/>
    </source>
</evidence>
<evidence type="ECO:0000256" key="2">
    <source>
        <dbReference type="SAM" id="SignalP"/>
    </source>
</evidence>
<feature type="signal peptide" evidence="2">
    <location>
        <begin position="1"/>
        <end position="20"/>
    </location>
</feature>
<keyword evidence="2" id="KW-0732">Signal</keyword>
<keyword evidence="4" id="KW-1185">Reference proteome</keyword>
<dbReference type="InterPro" id="IPR019088">
    <property type="entry name" value="CHP02186-rel_TM"/>
</dbReference>
<feature type="transmembrane region" description="Helical" evidence="1">
    <location>
        <begin position="248"/>
        <end position="273"/>
    </location>
</feature>
<sequence>MIRAALLAIGLCAVALPALAQDQQVLPARPGMPITNRPEPDEQIVAGLSRDNIGITTSFDGSQILIYGAIKREKPEPEGQKLAVIVTLEGPLGPVTIRKKSREFGIWVNTASVGVAAAPSYYAVATSSPLGDILDRRTDTQQRISIPLAMRAFSGPITVDDSIPFTEALVDIRKEQGLYKLETGGVHIVDNTLFRADFALPANLTEGDYKTRIFLLRDGKLVDKYQSAIEVRKVGLERWLYTLAHENAALYGLLSLALAVFAGWAAAAIFRFVR</sequence>
<accession>A0ABX3MZ32</accession>
<proteinExistence type="predicted"/>
<keyword evidence="1" id="KW-1133">Transmembrane helix</keyword>
<dbReference type="Pfam" id="PF09608">
    <property type="entry name" value="Alph_Pro_TM"/>
    <property type="match status" value="1"/>
</dbReference>
<evidence type="ECO:0008006" key="5">
    <source>
        <dbReference type="Google" id="ProtNLM"/>
    </source>
</evidence>
<feature type="chain" id="PRO_5046404359" description="TIGR02186 family protein" evidence="2">
    <location>
        <begin position="21"/>
        <end position="274"/>
    </location>
</feature>
<dbReference type="RefSeq" id="WP_078604973.1">
    <property type="nucleotide sequence ID" value="NZ_MPZV01000002.1"/>
</dbReference>
<comment type="caution">
    <text evidence="3">The sequence shown here is derived from an EMBL/GenBank/DDBJ whole genome shotgun (WGS) entry which is preliminary data.</text>
</comment>
<protein>
    <recommendedName>
        <fullName evidence="5">TIGR02186 family protein</fullName>
    </recommendedName>
</protein>